<dbReference type="EMBL" id="JASBNA010000007">
    <property type="protein sequence ID" value="KAK7690197.1"/>
    <property type="molecule type" value="Genomic_DNA"/>
</dbReference>
<gene>
    <name evidence="2" type="ORF">QCA50_006848</name>
</gene>
<dbReference type="AlphaFoldDB" id="A0AAW0GF14"/>
<feature type="signal peptide" evidence="1">
    <location>
        <begin position="1"/>
        <end position="18"/>
    </location>
</feature>
<feature type="chain" id="PRO_5043721099" evidence="1">
    <location>
        <begin position="19"/>
        <end position="113"/>
    </location>
</feature>
<keyword evidence="1" id="KW-0732">Signal</keyword>
<dbReference type="Proteomes" id="UP001385951">
    <property type="component" value="Unassembled WGS sequence"/>
</dbReference>
<comment type="caution">
    <text evidence="2">The sequence shown here is derived from an EMBL/GenBank/DDBJ whole genome shotgun (WGS) entry which is preliminary data.</text>
</comment>
<evidence type="ECO:0000313" key="2">
    <source>
        <dbReference type="EMBL" id="KAK7690197.1"/>
    </source>
</evidence>
<proteinExistence type="predicted"/>
<protein>
    <submittedName>
        <fullName evidence="2">Uncharacterized protein</fullName>
    </submittedName>
</protein>
<organism evidence="2 3">
    <name type="scientific">Cerrena zonata</name>
    <dbReference type="NCBI Taxonomy" id="2478898"/>
    <lineage>
        <taxon>Eukaryota</taxon>
        <taxon>Fungi</taxon>
        <taxon>Dikarya</taxon>
        <taxon>Basidiomycota</taxon>
        <taxon>Agaricomycotina</taxon>
        <taxon>Agaricomycetes</taxon>
        <taxon>Polyporales</taxon>
        <taxon>Cerrenaceae</taxon>
        <taxon>Cerrena</taxon>
    </lineage>
</organism>
<accession>A0AAW0GF14</accession>
<keyword evidence="3" id="KW-1185">Reference proteome</keyword>
<sequence length="113" mass="12976">MLLSLLVFGLVSMPGVHSHMQSYAKKTLTKAKKGKVWVYRTILDPATSIRCPRYYIIKNWGWKPGSGPLVPFLSAEIKWININFRVAVAAMSEIRAKFWLYALWNSANFWGNQ</sequence>
<evidence type="ECO:0000313" key="3">
    <source>
        <dbReference type="Proteomes" id="UP001385951"/>
    </source>
</evidence>
<reference evidence="2 3" key="1">
    <citation type="submission" date="2022-09" db="EMBL/GenBank/DDBJ databases">
        <authorList>
            <person name="Palmer J.M."/>
        </authorList>
    </citation>
    <scope>NUCLEOTIDE SEQUENCE [LARGE SCALE GENOMIC DNA]</scope>
    <source>
        <strain evidence="2 3">DSM 7382</strain>
    </source>
</reference>
<evidence type="ECO:0000256" key="1">
    <source>
        <dbReference type="SAM" id="SignalP"/>
    </source>
</evidence>
<name>A0AAW0GF14_9APHY</name>